<sequence length="72" mass="8075">KAELEAKVEASLLVTRHGADSSIHHVVPSRSLQEPGFGPPRPLLLQSHDLLLSLQWCQRSGRPGRAFLLWQR</sequence>
<reference evidence="1" key="1">
    <citation type="journal article" date="2022" name="bioRxiv">
        <title>Sequencing and chromosome-scale assembly of the giantPleurodeles waltlgenome.</title>
        <authorList>
            <person name="Brown T."/>
            <person name="Elewa A."/>
            <person name="Iarovenko S."/>
            <person name="Subramanian E."/>
            <person name="Araus A.J."/>
            <person name="Petzold A."/>
            <person name="Susuki M."/>
            <person name="Suzuki K.-i.T."/>
            <person name="Hayashi T."/>
            <person name="Toyoda A."/>
            <person name="Oliveira C."/>
            <person name="Osipova E."/>
            <person name="Leigh N.D."/>
            <person name="Simon A."/>
            <person name="Yun M.H."/>
        </authorList>
    </citation>
    <scope>NUCLEOTIDE SEQUENCE</scope>
    <source>
        <strain evidence="1">20211129_DDA</strain>
        <tissue evidence="1">Liver</tissue>
    </source>
</reference>
<proteinExistence type="predicted"/>
<keyword evidence="2" id="KW-1185">Reference proteome</keyword>
<dbReference type="Proteomes" id="UP001066276">
    <property type="component" value="Chromosome 6"/>
</dbReference>
<comment type="caution">
    <text evidence="1">The sequence shown here is derived from an EMBL/GenBank/DDBJ whole genome shotgun (WGS) entry which is preliminary data.</text>
</comment>
<feature type="non-terminal residue" evidence="1">
    <location>
        <position position="72"/>
    </location>
</feature>
<evidence type="ECO:0000313" key="1">
    <source>
        <dbReference type="EMBL" id="KAJ1146831.1"/>
    </source>
</evidence>
<dbReference type="EMBL" id="JANPWB010000010">
    <property type="protein sequence ID" value="KAJ1146831.1"/>
    <property type="molecule type" value="Genomic_DNA"/>
</dbReference>
<evidence type="ECO:0000313" key="2">
    <source>
        <dbReference type="Proteomes" id="UP001066276"/>
    </source>
</evidence>
<organism evidence="1 2">
    <name type="scientific">Pleurodeles waltl</name>
    <name type="common">Iberian ribbed newt</name>
    <dbReference type="NCBI Taxonomy" id="8319"/>
    <lineage>
        <taxon>Eukaryota</taxon>
        <taxon>Metazoa</taxon>
        <taxon>Chordata</taxon>
        <taxon>Craniata</taxon>
        <taxon>Vertebrata</taxon>
        <taxon>Euteleostomi</taxon>
        <taxon>Amphibia</taxon>
        <taxon>Batrachia</taxon>
        <taxon>Caudata</taxon>
        <taxon>Salamandroidea</taxon>
        <taxon>Salamandridae</taxon>
        <taxon>Pleurodelinae</taxon>
        <taxon>Pleurodeles</taxon>
    </lineage>
</organism>
<gene>
    <name evidence="1" type="ORF">NDU88_013089</name>
</gene>
<accession>A0AAV7R698</accession>
<feature type="non-terminal residue" evidence="1">
    <location>
        <position position="1"/>
    </location>
</feature>
<dbReference type="AlphaFoldDB" id="A0AAV7R698"/>
<name>A0AAV7R698_PLEWA</name>
<protein>
    <submittedName>
        <fullName evidence="1">Uncharacterized protein</fullName>
    </submittedName>
</protein>